<comment type="caution">
    <text evidence="6">The sequence shown here is derived from an EMBL/GenBank/DDBJ whole genome shotgun (WGS) entry which is preliminary data.</text>
</comment>
<dbReference type="EMBL" id="ADVG01000001">
    <property type="protein sequence ID" value="EFH90472.1"/>
    <property type="molecule type" value="Genomic_DNA"/>
</dbReference>
<dbReference type="CDD" id="cd07302">
    <property type="entry name" value="CHD"/>
    <property type="match status" value="1"/>
</dbReference>
<dbReference type="Proteomes" id="UP000004508">
    <property type="component" value="Unassembled WGS sequence"/>
</dbReference>
<evidence type="ECO:0000313" key="7">
    <source>
        <dbReference type="Proteomes" id="UP000004508"/>
    </source>
</evidence>
<accession>D6TF72</accession>
<gene>
    <name evidence="6" type="ORF">Krac_12095</name>
</gene>
<dbReference type="GO" id="GO:0035556">
    <property type="term" value="P:intracellular signal transduction"/>
    <property type="evidence" value="ECO:0007669"/>
    <property type="project" value="InterPro"/>
</dbReference>
<evidence type="ECO:0000256" key="4">
    <source>
        <dbReference type="SAM" id="MobiDB-lite"/>
    </source>
</evidence>
<dbReference type="InterPro" id="IPR025874">
    <property type="entry name" value="DZR"/>
</dbReference>
<organism evidence="6 7">
    <name type="scientific">Ktedonobacter racemifer DSM 44963</name>
    <dbReference type="NCBI Taxonomy" id="485913"/>
    <lineage>
        <taxon>Bacteria</taxon>
        <taxon>Bacillati</taxon>
        <taxon>Chloroflexota</taxon>
        <taxon>Ktedonobacteria</taxon>
        <taxon>Ktedonobacterales</taxon>
        <taxon>Ktedonobacteraceae</taxon>
        <taxon>Ktedonobacter</taxon>
    </lineage>
</organism>
<dbReference type="SUPFAM" id="SSF52540">
    <property type="entry name" value="P-loop containing nucleoside triphosphate hydrolases"/>
    <property type="match status" value="1"/>
</dbReference>
<dbReference type="InParanoid" id="D6TF72"/>
<dbReference type="Gene3D" id="1.25.40.10">
    <property type="entry name" value="Tetratricopeptide repeat domain"/>
    <property type="match status" value="3"/>
</dbReference>
<dbReference type="GO" id="GO:0004016">
    <property type="term" value="F:adenylate cyclase activity"/>
    <property type="evidence" value="ECO:0007669"/>
    <property type="project" value="TreeGrafter"/>
</dbReference>
<dbReference type="Pfam" id="PF12773">
    <property type="entry name" value="DZR"/>
    <property type="match status" value="1"/>
</dbReference>
<dbReference type="PROSITE" id="PS50125">
    <property type="entry name" value="GUANYLATE_CYCLASE_2"/>
    <property type="match status" value="1"/>
</dbReference>
<dbReference type="PANTHER" id="PTHR16305:SF28">
    <property type="entry name" value="GUANYLATE CYCLASE DOMAIN-CONTAINING PROTEIN"/>
    <property type="match status" value="1"/>
</dbReference>
<keyword evidence="2" id="KW-0067">ATP-binding</keyword>
<dbReference type="InterPro" id="IPR041664">
    <property type="entry name" value="AAA_16"/>
</dbReference>
<feature type="region of interest" description="Disordered" evidence="4">
    <location>
        <begin position="51"/>
        <end position="89"/>
    </location>
</feature>
<feature type="compositionally biased region" description="Low complexity" evidence="4">
    <location>
        <begin position="77"/>
        <end position="89"/>
    </location>
</feature>
<dbReference type="InterPro" id="IPR001054">
    <property type="entry name" value="A/G_cyclase"/>
</dbReference>
<keyword evidence="7" id="KW-1185">Reference proteome</keyword>
<dbReference type="eggNOG" id="COG2114">
    <property type="taxonomic scope" value="Bacteria"/>
</dbReference>
<feature type="repeat" description="TPR" evidence="3">
    <location>
        <begin position="854"/>
        <end position="887"/>
    </location>
</feature>
<dbReference type="Pfam" id="PF00211">
    <property type="entry name" value="Guanylate_cyc"/>
    <property type="match status" value="1"/>
</dbReference>
<keyword evidence="1" id="KW-0547">Nucleotide-binding</keyword>
<dbReference type="GO" id="GO:0005737">
    <property type="term" value="C:cytoplasm"/>
    <property type="evidence" value="ECO:0007669"/>
    <property type="project" value="TreeGrafter"/>
</dbReference>
<evidence type="ECO:0000256" key="3">
    <source>
        <dbReference type="PROSITE-ProRule" id="PRU00339"/>
    </source>
</evidence>
<protein>
    <submittedName>
        <fullName evidence="6">Adenylate/guanylate cyclase</fullName>
    </submittedName>
</protein>
<dbReference type="PROSITE" id="PS50005">
    <property type="entry name" value="TPR"/>
    <property type="match status" value="1"/>
</dbReference>
<dbReference type="InterPro" id="IPR011990">
    <property type="entry name" value="TPR-like_helical_dom_sf"/>
</dbReference>
<evidence type="ECO:0000256" key="2">
    <source>
        <dbReference type="ARBA" id="ARBA00022840"/>
    </source>
</evidence>
<dbReference type="GO" id="GO:0005524">
    <property type="term" value="F:ATP binding"/>
    <property type="evidence" value="ECO:0007669"/>
    <property type="project" value="UniProtKB-KW"/>
</dbReference>
<dbReference type="Gene3D" id="3.30.70.1230">
    <property type="entry name" value="Nucleotide cyclase"/>
    <property type="match status" value="1"/>
</dbReference>
<dbReference type="InterPro" id="IPR027417">
    <property type="entry name" value="P-loop_NTPase"/>
</dbReference>
<dbReference type="eggNOG" id="COG3899">
    <property type="taxonomic scope" value="Bacteria"/>
</dbReference>
<dbReference type="PANTHER" id="PTHR16305">
    <property type="entry name" value="TESTICULAR SOLUBLE ADENYLYL CYCLASE"/>
    <property type="match status" value="1"/>
</dbReference>
<dbReference type="InterPro" id="IPR019734">
    <property type="entry name" value="TPR_rpt"/>
</dbReference>
<evidence type="ECO:0000256" key="1">
    <source>
        <dbReference type="ARBA" id="ARBA00022741"/>
    </source>
</evidence>
<dbReference type="Pfam" id="PF13191">
    <property type="entry name" value="AAA_16"/>
    <property type="match status" value="1"/>
</dbReference>
<evidence type="ECO:0000313" key="6">
    <source>
        <dbReference type="EMBL" id="EFH90472.1"/>
    </source>
</evidence>
<dbReference type="STRING" id="485913.Krac_12095"/>
<reference evidence="6 7" key="1">
    <citation type="journal article" date="2011" name="Stand. Genomic Sci.">
        <title>Non-contiguous finished genome sequence and contextual data of the filamentous soil bacterium Ktedonobacter racemifer type strain (SOSP1-21).</title>
        <authorList>
            <person name="Chang Y.J."/>
            <person name="Land M."/>
            <person name="Hauser L."/>
            <person name="Chertkov O."/>
            <person name="Del Rio T.G."/>
            <person name="Nolan M."/>
            <person name="Copeland A."/>
            <person name="Tice H."/>
            <person name="Cheng J.F."/>
            <person name="Lucas S."/>
            <person name="Han C."/>
            <person name="Goodwin L."/>
            <person name="Pitluck S."/>
            <person name="Ivanova N."/>
            <person name="Ovchinikova G."/>
            <person name="Pati A."/>
            <person name="Chen A."/>
            <person name="Palaniappan K."/>
            <person name="Mavromatis K."/>
            <person name="Liolios K."/>
            <person name="Brettin T."/>
            <person name="Fiebig A."/>
            <person name="Rohde M."/>
            <person name="Abt B."/>
            <person name="Goker M."/>
            <person name="Detter J.C."/>
            <person name="Woyke T."/>
            <person name="Bristow J."/>
            <person name="Eisen J.A."/>
            <person name="Markowitz V."/>
            <person name="Hugenholtz P."/>
            <person name="Kyrpides N.C."/>
            <person name="Klenk H.P."/>
            <person name="Lapidus A."/>
        </authorList>
    </citation>
    <scope>NUCLEOTIDE SEQUENCE [LARGE SCALE GENOMIC DNA]</scope>
    <source>
        <strain evidence="7">DSM 44963</strain>
    </source>
</reference>
<dbReference type="SUPFAM" id="SSF55073">
    <property type="entry name" value="Nucleotide cyclase"/>
    <property type="match status" value="1"/>
</dbReference>
<feature type="domain" description="Guanylate cyclase" evidence="5">
    <location>
        <begin position="101"/>
        <end position="235"/>
    </location>
</feature>
<sequence length="1345" mass="154124">MRCPNCQTINPANAKFCLECGNRLLVCPNCQTVNLPIAKFCIECGTRLQPSQPKASVGGPTAPMSAVQAETRSAGHTAPLPAPTSSASSLLLPPEERRIVTIMFADITGSTPLADRLDPEDMRAILTGYFNLMTQQIRKHGGIVEKYIGDAVMAVFGAPIAHEDDPDRAIRAALDMQAALNQFNEQRGRLDPQTTRLQMRIGINTGEVAIPNSNTHQRQDFLITGDAVNVAARLQQAAAPDTILVGERTYLTTREVFEFRPMAPLQLKGKAEPITASVVLNERKGLSTTDQHPRGIKGRQVRLVGRSLELTLIHANYARVLAERQPHLITILGSPGIGKSRLVREFIKREQEKVKSASSYGKLVVPRVLKGRCPPYGEGITYWPLIEILRSLLPIEESESNEQYLARLSERIKQTLQRSHRTESADEIVNTIIRSVGRGLDERQGSPEKEKGKELSPKQISNQAGPLLRAWRIFLEALAEEQPLIIVVDDLQWADEALLDLLEYLTDRVTDVPILFLCPARPDFFERRREWGGGHRNFTTIELDALSPEESSELIDAHLNTEEFPEFLRQSILARTEGNPFFVEEIIRMLIDQGTLIYECDPNTGQDYWRLGRYNEMDFGEFASPLEHSDELLNMPYLLPMSHLPDTIQGVLAARIDLLKFIEKRVFQHAAIIGRTFWLSQLRELAPDIQQEVLTSALDALIQRDFITEIEKHTRNIIPDDRTFAFKHVLIRDVVYNNIPRTRRSREHAVLAQWLEEKTREDRGTYIELLAYHYQQALVNWSINMTYNPLEFGSGARSQAHIIDRPELRKRAIRYLILAGDQALHSYYTLRALQAYNDALELQQEGETEPFELVRMHFKLGDAHWQRGNADEAWQEYRKSLRLVTEAQEPIAIEAIELVDIYERLGELGTRMRGMFRNPPALQEVRSYIDQGLALLDTNQQLAKERVYFLTYQAFWNIRQLEGTTVTQKVALAEQALASGHEALNLAEKLDLPIALSLTLDALSFIYRQYNKYREAHELQHRRYQLESQLTEREELYDLYGSLGLAHEETGDYSAALMWFGRAYSNAQTMENPILLLESMVGRMRAWRQWNRWDEARQVAIEILALRDQYQLENEKLQFWALETLATIAYRQGKQEEGDRYYRQCQRLVELQMERGEEHGRNLQATRLHAIHLAREDWALATADYKEKLRISEPIPTPETLATLAELLVSTGEDAEKQEELCERALLHAQESGARKSEAIALRAWGRLHTERKNWKLAEDYFKQALTRCEALDLPWEQGLTLYYLGIQYARRAEENNDKAQKRNSYLSRARYHLERALGFFEALKAQPQIERLRLVLMQTSSTRV</sequence>
<dbReference type="Gene3D" id="3.40.50.300">
    <property type="entry name" value="P-loop containing nucleotide triphosphate hydrolases"/>
    <property type="match status" value="1"/>
</dbReference>
<proteinExistence type="predicted"/>
<dbReference type="GO" id="GO:0009190">
    <property type="term" value="P:cyclic nucleotide biosynthetic process"/>
    <property type="evidence" value="ECO:0007669"/>
    <property type="project" value="InterPro"/>
</dbReference>
<dbReference type="SUPFAM" id="SSF48452">
    <property type="entry name" value="TPR-like"/>
    <property type="match status" value="3"/>
</dbReference>
<dbReference type="SMART" id="SM00028">
    <property type="entry name" value="TPR"/>
    <property type="match status" value="4"/>
</dbReference>
<dbReference type="SMART" id="SM00044">
    <property type="entry name" value="CYCc"/>
    <property type="match status" value="1"/>
</dbReference>
<keyword evidence="3" id="KW-0802">TPR repeat</keyword>
<dbReference type="RefSeq" id="WP_007907871.1">
    <property type="nucleotide sequence ID" value="NZ_ADVG01000001.1"/>
</dbReference>
<evidence type="ECO:0000259" key="5">
    <source>
        <dbReference type="PROSITE" id="PS50125"/>
    </source>
</evidence>
<name>D6TF72_KTERA</name>
<dbReference type="OrthoDB" id="134626at2"/>
<dbReference type="InterPro" id="IPR029787">
    <property type="entry name" value="Nucleotide_cyclase"/>
</dbReference>